<accession>A0ABD1ZPE1</accession>
<sequence>MEGERTVRYLDGPSSLCLCSYRFCEWDSYSSLRQKLSVRNPQQTVGSEATHLGVSCGFWLSQPFFQILAFLELQFSSDTPARDGSSHSPGDISPQEFSGEGPDWRGWGGRNHFRQELQCVKLASRNLTVSRKSKSSPAVCALAIEELSESAAISSKNLKGRSNVRTIAIIAHVDHEKTTLVDGMLRQAKVFRDAHPHLLMSVPLHEHALSTLKPEYELTKSQVTVQPFHWAENICSSLLFCSP</sequence>
<gene>
    <name evidence="2" type="ORF">R1flu_020092</name>
</gene>
<evidence type="ECO:0000313" key="2">
    <source>
        <dbReference type="EMBL" id="KAL2651964.1"/>
    </source>
</evidence>
<name>A0ABD1ZPE1_9MARC</name>
<evidence type="ECO:0000313" key="3">
    <source>
        <dbReference type="Proteomes" id="UP001605036"/>
    </source>
</evidence>
<dbReference type="InterPro" id="IPR027417">
    <property type="entry name" value="P-loop_NTPase"/>
</dbReference>
<evidence type="ECO:0000256" key="1">
    <source>
        <dbReference type="SAM" id="MobiDB-lite"/>
    </source>
</evidence>
<comment type="caution">
    <text evidence="2">The sequence shown here is derived from an EMBL/GenBank/DDBJ whole genome shotgun (WGS) entry which is preliminary data.</text>
</comment>
<dbReference type="SUPFAM" id="SSF52540">
    <property type="entry name" value="P-loop containing nucleoside triphosphate hydrolases"/>
    <property type="match status" value="1"/>
</dbReference>
<keyword evidence="3" id="KW-1185">Reference proteome</keyword>
<feature type="region of interest" description="Disordered" evidence="1">
    <location>
        <begin position="81"/>
        <end position="101"/>
    </location>
</feature>
<organism evidence="2 3">
    <name type="scientific">Riccia fluitans</name>
    <dbReference type="NCBI Taxonomy" id="41844"/>
    <lineage>
        <taxon>Eukaryota</taxon>
        <taxon>Viridiplantae</taxon>
        <taxon>Streptophyta</taxon>
        <taxon>Embryophyta</taxon>
        <taxon>Marchantiophyta</taxon>
        <taxon>Marchantiopsida</taxon>
        <taxon>Marchantiidae</taxon>
        <taxon>Marchantiales</taxon>
        <taxon>Ricciaceae</taxon>
        <taxon>Riccia</taxon>
    </lineage>
</organism>
<reference evidence="2 3" key="1">
    <citation type="submission" date="2024-09" db="EMBL/GenBank/DDBJ databases">
        <title>Chromosome-scale assembly of Riccia fluitans.</title>
        <authorList>
            <person name="Paukszto L."/>
            <person name="Sawicki J."/>
            <person name="Karawczyk K."/>
            <person name="Piernik-Szablinska J."/>
            <person name="Szczecinska M."/>
            <person name="Mazdziarz M."/>
        </authorList>
    </citation>
    <scope>NUCLEOTIDE SEQUENCE [LARGE SCALE GENOMIC DNA]</scope>
    <source>
        <strain evidence="2">Rf_01</strain>
        <tissue evidence="2">Aerial parts of the thallus</tissue>
    </source>
</reference>
<dbReference type="EMBL" id="JBHFFA010000001">
    <property type="protein sequence ID" value="KAL2651964.1"/>
    <property type="molecule type" value="Genomic_DNA"/>
</dbReference>
<protein>
    <recommendedName>
        <fullName evidence="4">Tr-type G domain-containing protein</fullName>
    </recommendedName>
</protein>
<evidence type="ECO:0008006" key="4">
    <source>
        <dbReference type="Google" id="ProtNLM"/>
    </source>
</evidence>
<dbReference type="AlphaFoldDB" id="A0ABD1ZPE1"/>
<dbReference type="Gene3D" id="3.40.50.300">
    <property type="entry name" value="P-loop containing nucleotide triphosphate hydrolases"/>
    <property type="match status" value="1"/>
</dbReference>
<proteinExistence type="predicted"/>
<dbReference type="Proteomes" id="UP001605036">
    <property type="component" value="Unassembled WGS sequence"/>
</dbReference>